<keyword evidence="2" id="KW-0479">Metal-binding</keyword>
<evidence type="ECO:0000256" key="6">
    <source>
        <dbReference type="SAM" id="SignalP"/>
    </source>
</evidence>
<dbReference type="AlphaFoldDB" id="A0A1G9NY65"/>
<evidence type="ECO:0000313" key="9">
    <source>
        <dbReference type="Proteomes" id="UP000183200"/>
    </source>
</evidence>
<reference evidence="9" key="1">
    <citation type="submission" date="2016-10" db="EMBL/GenBank/DDBJ databases">
        <authorList>
            <person name="Varghese N."/>
            <person name="Submissions S."/>
        </authorList>
    </citation>
    <scope>NUCLEOTIDE SEQUENCE [LARGE SCALE GENOMIC DNA]</scope>
    <source>
        <strain evidence="9">DSM 19110</strain>
    </source>
</reference>
<evidence type="ECO:0000256" key="4">
    <source>
        <dbReference type="ARBA" id="ARBA00022837"/>
    </source>
</evidence>
<evidence type="ECO:0000313" key="8">
    <source>
        <dbReference type="EMBL" id="SDL91311.1"/>
    </source>
</evidence>
<dbReference type="Pfam" id="PF14707">
    <property type="entry name" value="Sulfatase_C"/>
    <property type="match status" value="1"/>
</dbReference>
<evidence type="ECO:0000256" key="1">
    <source>
        <dbReference type="ARBA" id="ARBA00008779"/>
    </source>
</evidence>
<dbReference type="SUPFAM" id="SSF53649">
    <property type="entry name" value="Alkaline phosphatase-like"/>
    <property type="match status" value="1"/>
</dbReference>
<keyword evidence="9" id="KW-1185">Reference proteome</keyword>
<dbReference type="Pfam" id="PF00884">
    <property type="entry name" value="Sulfatase"/>
    <property type="match status" value="1"/>
</dbReference>
<dbReference type="CDD" id="cd16026">
    <property type="entry name" value="GALNS_like"/>
    <property type="match status" value="1"/>
</dbReference>
<dbReference type="EMBL" id="FNGY01000002">
    <property type="protein sequence ID" value="SDL91311.1"/>
    <property type="molecule type" value="Genomic_DNA"/>
</dbReference>
<keyword evidence="3" id="KW-0378">Hydrolase</keyword>
<dbReference type="PROSITE" id="PS00523">
    <property type="entry name" value="SULFATASE_1"/>
    <property type="match status" value="1"/>
</dbReference>
<dbReference type="PANTHER" id="PTHR42693">
    <property type="entry name" value="ARYLSULFATASE FAMILY MEMBER"/>
    <property type="match status" value="1"/>
</dbReference>
<evidence type="ECO:0000256" key="5">
    <source>
        <dbReference type="SAM" id="MobiDB-lite"/>
    </source>
</evidence>
<dbReference type="GO" id="GO:0004065">
    <property type="term" value="F:arylsulfatase activity"/>
    <property type="evidence" value="ECO:0007669"/>
    <property type="project" value="TreeGrafter"/>
</dbReference>
<dbReference type="PANTHER" id="PTHR42693:SF53">
    <property type="entry name" value="ENDO-4-O-SULFATASE"/>
    <property type="match status" value="1"/>
</dbReference>
<dbReference type="InterPro" id="IPR024607">
    <property type="entry name" value="Sulfatase_CS"/>
</dbReference>
<dbReference type="Proteomes" id="UP000183200">
    <property type="component" value="Unassembled WGS sequence"/>
</dbReference>
<dbReference type="Gene3D" id="3.30.1120.10">
    <property type="match status" value="1"/>
</dbReference>
<feature type="signal peptide" evidence="6">
    <location>
        <begin position="1"/>
        <end position="28"/>
    </location>
</feature>
<protein>
    <submittedName>
        <fullName evidence="8">Arylsulfatase</fullName>
    </submittedName>
</protein>
<feature type="region of interest" description="Disordered" evidence="5">
    <location>
        <begin position="470"/>
        <end position="489"/>
    </location>
</feature>
<dbReference type="InterPro" id="IPR017850">
    <property type="entry name" value="Alkaline_phosphatase_core_sf"/>
</dbReference>
<dbReference type="GO" id="GO:0046872">
    <property type="term" value="F:metal ion binding"/>
    <property type="evidence" value="ECO:0007669"/>
    <property type="project" value="UniProtKB-KW"/>
</dbReference>
<accession>A0A1G9NY65</accession>
<feature type="chain" id="PRO_5010216173" evidence="6">
    <location>
        <begin position="29"/>
        <end position="489"/>
    </location>
</feature>
<comment type="similarity">
    <text evidence="1">Belongs to the sulfatase family.</text>
</comment>
<keyword evidence="4" id="KW-0106">Calcium</keyword>
<sequence>MVDGWGDKTMKKPLLILGLLALTLSLNAQDKKANRPNVIIINMDDMGYGDTEPYGMTGIPTPNFNRAAKEGMRLTHFNAAQAVCSPSRAALLTGCYPNRLSLAHALNPEAKTALSTSEETIASLLKKAGYKTGMLGKWHLGSKAPYLPTHFGFDSFYGLPYSHDMWPVGYDGKALDSSTYRGKYPRLPLLEGDKVVAYNDNLEDQGKLTGTLTKKAVDFITAHKKESFFLYLAQPMPHVPLAASAAFKGKSEQGLFGDVVMELDWSVGQIMKRLDELKLSENTMLIITSDNGPWLNYGDHAGSSAGLREGKGTAWDGGTRVPCIIRWPGKIAAGSVNSQLMVNIDLLPTIVSITKASLPKNRIDGMDFSGLLTGKTATGPREVFYYYYDVNNLKAVRYKNWKLVFPHNSRTYTVGVPGKNGYPGPQPDVPVKMALYNLSHDPGEQYDVQASFPEILKKIEGYAEEARQDLGDDLTKRIGANRRPAGKVN</sequence>
<dbReference type="InterPro" id="IPR000917">
    <property type="entry name" value="Sulfatase_N"/>
</dbReference>
<keyword evidence="6" id="KW-0732">Signal</keyword>
<organism evidence="8 9">
    <name type="scientific">Pedobacter steynii</name>
    <dbReference type="NCBI Taxonomy" id="430522"/>
    <lineage>
        <taxon>Bacteria</taxon>
        <taxon>Pseudomonadati</taxon>
        <taxon>Bacteroidota</taxon>
        <taxon>Sphingobacteriia</taxon>
        <taxon>Sphingobacteriales</taxon>
        <taxon>Sphingobacteriaceae</taxon>
        <taxon>Pedobacter</taxon>
    </lineage>
</organism>
<name>A0A1G9NY65_9SPHI</name>
<feature type="domain" description="Sulfatase N-terminal" evidence="7">
    <location>
        <begin position="36"/>
        <end position="354"/>
    </location>
</feature>
<gene>
    <name evidence="8" type="ORF">SAMN05421820_102475</name>
</gene>
<evidence type="ECO:0000259" key="7">
    <source>
        <dbReference type="Pfam" id="PF00884"/>
    </source>
</evidence>
<dbReference type="InterPro" id="IPR050738">
    <property type="entry name" value="Sulfatase"/>
</dbReference>
<evidence type="ECO:0000256" key="2">
    <source>
        <dbReference type="ARBA" id="ARBA00022723"/>
    </source>
</evidence>
<dbReference type="STRING" id="430522.BFS30_17545"/>
<evidence type="ECO:0000256" key="3">
    <source>
        <dbReference type="ARBA" id="ARBA00022801"/>
    </source>
</evidence>
<proteinExistence type="inferred from homology"/>
<dbReference type="Gene3D" id="3.40.720.10">
    <property type="entry name" value="Alkaline Phosphatase, subunit A"/>
    <property type="match status" value="1"/>
</dbReference>